<organism evidence="1 2">
    <name type="scientific">Rubus argutus</name>
    <name type="common">Southern blackberry</name>
    <dbReference type="NCBI Taxonomy" id="59490"/>
    <lineage>
        <taxon>Eukaryota</taxon>
        <taxon>Viridiplantae</taxon>
        <taxon>Streptophyta</taxon>
        <taxon>Embryophyta</taxon>
        <taxon>Tracheophyta</taxon>
        <taxon>Spermatophyta</taxon>
        <taxon>Magnoliopsida</taxon>
        <taxon>eudicotyledons</taxon>
        <taxon>Gunneridae</taxon>
        <taxon>Pentapetalae</taxon>
        <taxon>rosids</taxon>
        <taxon>fabids</taxon>
        <taxon>Rosales</taxon>
        <taxon>Rosaceae</taxon>
        <taxon>Rosoideae</taxon>
        <taxon>Rosoideae incertae sedis</taxon>
        <taxon>Rubus</taxon>
    </lineage>
</organism>
<dbReference type="EMBL" id="JBEDUW010000007">
    <property type="protein sequence ID" value="KAK9911799.1"/>
    <property type="molecule type" value="Genomic_DNA"/>
</dbReference>
<proteinExistence type="predicted"/>
<dbReference type="AlphaFoldDB" id="A0AAW1VTV0"/>
<evidence type="ECO:0000313" key="1">
    <source>
        <dbReference type="EMBL" id="KAK9911799.1"/>
    </source>
</evidence>
<gene>
    <name evidence="1" type="ORF">M0R45_035689</name>
</gene>
<name>A0AAW1VTV0_RUBAR</name>
<accession>A0AAW1VTV0</accession>
<reference evidence="1 2" key="1">
    <citation type="journal article" date="2023" name="G3 (Bethesda)">
        <title>A chromosome-length genome assembly and annotation of blackberry (Rubus argutus, cv. 'Hillquist').</title>
        <authorList>
            <person name="Bruna T."/>
            <person name="Aryal R."/>
            <person name="Dudchenko O."/>
            <person name="Sargent D.J."/>
            <person name="Mead D."/>
            <person name="Buti M."/>
            <person name="Cavallini A."/>
            <person name="Hytonen T."/>
            <person name="Andres J."/>
            <person name="Pham M."/>
            <person name="Weisz D."/>
            <person name="Mascagni F."/>
            <person name="Usai G."/>
            <person name="Natali L."/>
            <person name="Bassil N."/>
            <person name="Fernandez G.E."/>
            <person name="Lomsadze A."/>
            <person name="Armour M."/>
            <person name="Olukolu B."/>
            <person name="Poorten T."/>
            <person name="Britton C."/>
            <person name="Davik J."/>
            <person name="Ashrafi H."/>
            <person name="Aiden E.L."/>
            <person name="Borodovsky M."/>
            <person name="Worthington M."/>
        </authorList>
    </citation>
    <scope>NUCLEOTIDE SEQUENCE [LARGE SCALE GENOMIC DNA]</scope>
    <source>
        <strain evidence="1">PI 553951</strain>
    </source>
</reference>
<sequence>MSELDMAGAHFSWAIEGWRRLSWRTAEQRRPQCGLRQGLWWFWMRRRHGLARARDEQSRARTGKQGEMTEVLKEGTYFSDLGLVESGELMMKHGFAGLGMKVWFGDEGWARAVRDLRIEGDEHEAPKPWQQRSKVAREARRRGLGGSMGWATAFCSDVKEAVRSSTAGRGTSDCGRNFDGLVACRCGGLARWRRTNPAAASRLSGAVFVID</sequence>
<comment type="caution">
    <text evidence="1">The sequence shown here is derived from an EMBL/GenBank/DDBJ whole genome shotgun (WGS) entry which is preliminary data.</text>
</comment>
<protein>
    <submittedName>
        <fullName evidence="1">Uncharacterized protein</fullName>
    </submittedName>
</protein>
<dbReference type="Proteomes" id="UP001457282">
    <property type="component" value="Unassembled WGS sequence"/>
</dbReference>
<keyword evidence="2" id="KW-1185">Reference proteome</keyword>
<evidence type="ECO:0000313" key="2">
    <source>
        <dbReference type="Proteomes" id="UP001457282"/>
    </source>
</evidence>